<dbReference type="InterPro" id="IPR051336">
    <property type="entry name" value="RhoGEF_Guanine_NuclExch_SF"/>
</dbReference>
<accession>E4YKN0</accession>
<dbReference type="Pfam" id="PF00621">
    <property type="entry name" value="RhoGEF"/>
    <property type="match status" value="1"/>
</dbReference>
<feature type="region of interest" description="Disordered" evidence="2">
    <location>
        <begin position="85"/>
        <end position="131"/>
    </location>
</feature>
<feature type="compositionally biased region" description="Basic and acidic residues" evidence="2">
    <location>
        <begin position="106"/>
        <end position="128"/>
    </location>
</feature>
<evidence type="ECO:0000256" key="2">
    <source>
        <dbReference type="SAM" id="MobiDB-lite"/>
    </source>
</evidence>
<dbReference type="PANTHER" id="PTHR22826">
    <property type="entry name" value="RHO GUANINE EXCHANGE FACTOR-RELATED"/>
    <property type="match status" value="1"/>
</dbReference>
<dbReference type="Gene3D" id="1.20.900.10">
    <property type="entry name" value="Dbl homology (DH) domain"/>
    <property type="match status" value="1"/>
</dbReference>
<dbReference type="PROSITE" id="PS50010">
    <property type="entry name" value="DH_2"/>
    <property type="match status" value="1"/>
</dbReference>
<gene>
    <name evidence="4" type="ORF">GSOID_T00028518001</name>
</gene>
<sequence length="306" mass="34821">MLDDLTSMFLDLDFSGWENSSGESCEPLLLTKNSEQVKELLQQYEKKIQLVKNEEKPVPVAPIEPRIVLKSQKLKEICRDDSQAESSEYISTEESSEECSLSSSDLRNKNKMTESRKSRPPRTEKSNDKLTSMRLSSSLSAVVMSSSASSLDEDLPAPRKVDYVLSELLETEKIYIREIEEILQGYGEIIDSESFDCPEILRGKSHVLLGNLDVIFNFHSQTLLPKLQDAFPAPSKMARVFLDFIDDFDIYSVYCQNTAKAEQICQQLGVDNAFLKKCQNSLKHSLPITAFLLKPVQERDKKMKMR</sequence>
<feature type="domain" description="DH" evidence="3">
    <location>
        <begin position="160"/>
        <end position="306"/>
    </location>
</feature>
<protein>
    <recommendedName>
        <fullName evidence="3">DH domain-containing protein</fullName>
    </recommendedName>
</protein>
<dbReference type="EMBL" id="FN654714">
    <property type="protein sequence ID" value="CBY36041.1"/>
    <property type="molecule type" value="Genomic_DNA"/>
</dbReference>
<dbReference type="GO" id="GO:0005737">
    <property type="term" value="C:cytoplasm"/>
    <property type="evidence" value="ECO:0007669"/>
    <property type="project" value="TreeGrafter"/>
</dbReference>
<dbReference type="PANTHER" id="PTHR22826:SF211">
    <property type="entry name" value="LD43457P"/>
    <property type="match status" value="1"/>
</dbReference>
<evidence type="ECO:0000259" key="3">
    <source>
        <dbReference type="PROSITE" id="PS50010"/>
    </source>
</evidence>
<evidence type="ECO:0000256" key="1">
    <source>
        <dbReference type="ARBA" id="ARBA00022658"/>
    </source>
</evidence>
<proteinExistence type="predicted"/>
<dbReference type="InterPro" id="IPR000219">
    <property type="entry name" value="DH_dom"/>
</dbReference>
<feature type="compositionally biased region" description="Low complexity" evidence="2">
    <location>
        <begin position="85"/>
        <end position="104"/>
    </location>
</feature>
<keyword evidence="1" id="KW-0344">Guanine-nucleotide releasing factor</keyword>
<dbReference type="InterPro" id="IPR035899">
    <property type="entry name" value="DBL_dom_sf"/>
</dbReference>
<reference evidence="4" key="1">
    <citation type="journal article" date="2010" name="Science">
        <title>Plasticity of animal genome architecture unmasked by rapid evolution of a pelagic tunicate.</title>
        <authorList>
            <person name="Denoeud F."/>
            <person name="Henriet S."/>
            <person name="Mungpakdee S."/>
            <person name="Aury J.M."/>
            <person name="Da Silva C."/>
            <person name="Brinkmann H."/>
            <person name="Mikhaleva J."/>
            <person name="Olsen L.C."/>
            <person name="Jubin C."/>
            <person name="Canestro C."/>
            <person name="Bouquet J.M."/>
            <person name="Danks G."/>
            <person name="Poulain J."/>
            <person name="Campsteijn C."/>
            <person name="Adamski M."/>
            <person name="Cross I."/>
            <person name="Yadetie F."/>
            <person name="Muffato M."/>
            <person name="Louis A."/>
            <person name="Butcher S."/>
            <person name="Tsagkogeorga G."/>
            <person name="Konrad A."/>
            <person name="Singh S."/>
            <person name="Jensen M.F."/>
            <person name="Cong E.H."/>
            <person name="Eikeseth-Otteraa H."/>
            <person name="Noel B."/>
            <person name="Anthouard V."/>
            <person name="Porcel B.M."/>
            <person name="Kachouri-Lafond R."/>
            <person name="Nishino A."/>
            <person name="Ugolini M."/>
            <person name="Chourrout P."/>
            <person name="Nishida H."/>
            <person name="Aasland R."/>
            <person name="Huzurbazar S."/>
            <person name="Westhof E."/>
            <person name="Delsuc F."/>
            <person name="Lehrach H."/>
            <person name="Reinhardt R."/>
            <person name="Weissenbach J."/>
            <person name="Roy S.W."/>
            <person name="Artiguenave F."/>
            <person name="Postlethwait J.H."/>
            <person name="Manak J.R."/>
            <person name="Thompson E.M."/>
            <person name="Jaillon O."/>
            <person name="Du Pasquier L."/>
            <person name="Boudinot P."/>
            <person name="Liberles D.A."/>
            <person name="Volff J.N."/>
            <person name="Philippe H."/>
            <person name="Lenhard B."/>
            <person name="Roest Crollius H."/>
            <person name="Wincker P."/>
            <person name="Chourrout D."/>
        </authorList>
    </citation>
    <scope>NUCLEOTIDE SEQUENCE [LARGE SCALE GENOMIC DNA]</scope>
</reference>
<name>E4YKN0_OIKDI</name>
<dbReference type="Proteomes" id="UP000011014">
    <property type="component" value="Unassembled WGS sequence"/>
</dbReference>
<dbReference type="SUPFAM" id="SSF48065">
    <property type="entry name" value="DBL homology domain (DH-domain)"/>
    <property type="match status" value="1"/>
</dbReference>
<dbReference type="AlphaFoldDB" id="E4YKN0"/>
<evidence type="ECO:0000313" key="4">
    <source>
        <dbReference type="EMBL" id="CBY36041.1"/>
    </source>
</evidence>
<dbReference type="SMART" id="SM00325">
    <property type="entry name" value="RhoGEF"/>
    <property type="match status" value="1"/>
</dbReference>
<dbReference type="GO" id="GO:0005085">
    <property type="term" value="F:guanyl-nucleotide exchange factor activity"/>
    <property type="evidence" value="ECO:0007669"/>
    <property type="project" value="UniProtKB-KW"/>
</dbReference>
<organism evidence="4">
    <name type="scientific">Oikopleura dioica</name>
    <name type="common">Tunicate</name>
    <dbReference type="NCBI Taxonomy" id="34765"/>
    <lineage>
        <taxon>Eukaryota</taxon>
        <taxon>Metazoa</taxon>
        <taxon>Chordata</taxon>
        <taxon>Tunicata</taxon>
        <taxon>Appendicularia</taxon>
        <taxon>Copelata</taxon>
        <taxon>Oikopleuridae</taxon>
        <taxon>Oikopleura</taxon>
    </lineage>
</organism>